<dbReference type="eggNOG" id="ENOG502T5P9">
    <property type="taxonomic scope" value="Eukaryota"/>
</dbReference>
<keyword evidence="2" id="KW-1185">Reference proteome</keyword>
<evidence type="ECO:0000313" key="1">
    <source>
        <dbReference type="EMBL" id="KDN65526.1"/>
    </source>
</evidence>
<dbReference type="OMA" id="DEICASH"/>
<dbReference type="EMBL" id="JMSE01001025">
    <property type="protein sequence ID" value="KDN65526.1"/>
    <property type="molecule type" value="Genomic_DNA"/>
</dbReference>
<protein>
    <submittedName>
        <fullName evidence="1">Uncharacterized protein</fullName>
    </submittedName>
</protein>
<name>A0A066XIE4_COLSU</name>
<accession>A0A066XIE4</accession>
<dbReference type="AlphaFoldDB" id="A0A066XIE4"/>
<comment type="caution">
    <text evidence="1">The sequence shown here is derived from an EMBL/GenBank/DDBJ whole genome shotgun (WGS) entry which is preliminary data.</text>
</comment>
<dbReference type="HOGENOM" id="CLU_067892_0_0_1"/>
<sequence length="353" mass="39932">MASGRKKKQSNEHEETSQIWFFLCEAMSLTTFSQGNYTLEEVKHMDLTLDLCLKLSKAKGKVNDYSFWIHSDSMAAAVQLLSDQSIIAMYSLYCKNDPIVTIIIRGANDPSPNTSRTPSHVNSLASRRTVSAQRGILATELFIHPRIRHASGSTDFETMEKIEDERAMISFIVDEEVLTFTKDYLLGWIDSQLADMKHPTEITVHSLGEDGRNHEVKLTSHVWEKFLLRGQWKEGLQAVWDKSVRAQSEREEMLANIANASPNFVQACQQYIYDLRNFGNNKGSRTRLEGTGHKFYMGQPYFDNATRDKLLQLPTQSGTLEGVLGALEKKRLDSSICASHDLFPIFKSVLGAQ</sequence>
<reference evidence="2" key="1">
    <citation type="journal article" date="2014" name="Genome Announc.">
        <title>Draft genome sequence of Colletotrichum sublineola, a destructive pathogen of cultivated sorghum.</title>
        <authorList>
            <person name="Baroncelli R."/>
            <person name="Sanz-Martin J.M."/>
            <person name="Rech G.E."/>
            <person name="Sukno S.A."/>
            <person name="Thon M.R."/>
        </authorList>
    </citation>
    <scope>NUCLEOTIDE SEQUENCE [LARGE SCALE GENOMIC DNA]</scope>
    <source>
        <strain evidence="2">TX430BB</strain>
    </source>
</reference>
<dbReference type="Proteomes" id="UP000027238">
    <property type="component" value="Unassembled WGS sequence"/>
</dbReference>
<gene>
    <name evidence="1" type="ORF">CSUB01_01088</name>
</gene>
<organism evidence="1 2">
    <name type="scientific">Colletotrichum sublineola</name>
    <name type="common">Sorghum anthracnose fungus</name>
    <dbReference type="NCBI Taxonomy" id="1173701"/>
    <lineage>
        <taxon>Eukaryota</taxon>
        <taxon>Fungi</taxon>
        <taxon>Dikarya</taxon>
        <taxon>Ascomycota</taxon>
        <taxon>Pezizomycotina</taxon>
        <taxon>Sordariomycetes</taxon>
        <taxon>Hypocreomycetidae</taxon>
        <taxon>Glomerellales</taxon>
        <taxon>Glomerellaceae</taxon>
        <taxon>Colletotrichum</taxon>
        <taxon>Colletotrichum graminicola species complex</taxon>
    </lineage>
</organism>
<proteinExistence type="predicted"/>
<dbReference type="OrthoDB" id="2740448at2759"/>
<evidence type="ECO:0000313" key="2">
    <source>
        <dbReference type="Proteomes" id="UP000027238"/>
    </source>
</evidence>